<evidence type="ECO:0000256" key="3">
    <source>
        <dbReference type="ARBA" id="ARBA00022448"/>
    </source>
</evidence>
<dbReference type="InterPro" id="IPR039426">
    <property type="entry name" value="TonB-dep_rcpt-like"/>
</dbReference>
<keyword evidence="8 10" id="KW-0472">Membrane</keyword>
<name>A0A844ZSN8_9SPHN</name>
<protein>
    <submittedName>
        <fullName evidence="16">TonB-dependent receptor</fullName>
    </submittedName>
</protein>
<dbReference type="EMBL" id="WTYX01000001">
    <property type="protein sequence ID" value="MXO90893.1"/>
    <property type="molecule type" value="Genomic_DNA"/>
</dbReference>
<dbReference type="PANTHER" id="PTHR30069:SF41">
    <property type="entry name" value="HEME_HEMOPEXIN UTILIZATION PROTEIN C"/>
    <property type="match status" value="1"/>
</dbReference>
<evidence type="ECO:0000256" key="11">
    <source>
        <dbReference type="PROSITE-ProRule" id="PRU10144"/>
    </source>
</evidence>
<evidence type="ECO:0000256" key="6">
    <source>
        <dbReference type="ARBA" id="ARBA00022729"/>
    </source>
</evidence>
<keyword evidence="6 13" id="KW-0732">Signal</keyword>
<keyword evidence="7 12" id="KW-0798">TonB box</keyword>
<evidence type="ECO:0000256" key="5">
    <source>
        <dbReference type="ARBA" id="ARBA00022692"/>
    </source>
</evidence>
<evidence type="ECO:0000256" key="8">
    <source>
        <dbReference type="ARBA" id="ARBA00023136"/>
    </source>
</evidence>
<proteinExistence type="inferred from homology"/>
<evidence type="ECO:0000256" key="7">
    <source>
        <dbReference type="ARBA" id="ARBA00023077"/>
    </source>
</evidence>
<evidence type="ECO:0000256" key="13">
    <source>
        <dbReference type="SAM" id="SignalP"/>
    </source>
</evidence>
<keyword evidence="3 10" id="KW-0813">Transport</keyword>
<dbReference type="GO" id="GO:0044718">
    <property type="term" value="P:siderophore transmembrane transport"/>
    <property type="evidence" value="ECO:0007669"/>
    <property type="project" value="TreeGrafter"/>
</dbReference>
<comment type="similarity">
    <text evidence="2 10 12">Belongs to the TonB-dependent receptor family.</text>
</comment>
<evidence type="ECO:0000256" key="2">
    <source>
        <dbReference type="ARBA" id="ARBA00009810"/>
    </source>
</evidence>
<organism evidence="16 17">
    <name type="scientific">Pontixanthobacter aquaemixtae</name>
    <dbReference type="NCBI Taxonomy" id="1958940"/>
    <lineage>
        <taxon>Bacteria</taxon>
        <taxon>Pseudomonadati</taxon>
        <taxon>Pseudomonadota</taxon>
        <taxon>Alphaproteobacteria</taxon>
        <taxon>Sphingomonadales</taxon>
        <taxon>Erythrobacteraceae</taxon>
        <taxon>Pontixanthobacter</taxon>
    </lineage>
</organism>
<dbReference type="InterPro" id="IPR012910">
    <property type="entry name" value="Plug_dom"/>
</dbReference>
<feature type="short sequence motif" description="TonB C-terminal box" evidence="11">
    <location>
        <begin position="678"/>
        <end position="695"/>
    </location>
</feature>
<dbReference type="PROSITE" id="PS01156">
    <property type="entry name" value="TONB_DEPENDENT_REC_2"/>
    <property type="match status" value="1"/>
</dbReference>
<feature type="domain" description="TonB-dependent receptor plug" evidence="15">
    <location>
        <begin position="72"/>
        <end position="162"/>
    </location>
</feature>
<dbReference type="OrthoDB" id="9760494at2"/>
<comment type="caution">
    <text evidence="16">The sequence shown here is derived from an EMBL/GenBank/DDBJ whole genome shotgun (WGS) entry which is preliminary data.</text>
</comment>
<evidence type="ECO:0000256" key="10">
    <source>
        <dbReference type="PROSITE-ProRule" id="PRU01360"/>
    </source>
</evidence>
<keyword evidence="16" id="KW-0675">Receptor</keyword>
<dbReference type="AlphaFoldDB" id="A0A844ZSN8"/>
<dbReference type="InterPro" id="IPR000531">
    <property type="entry name" value="Beta-barrel_TonB"/>
</dbReference>
<keyword evidence="4 10" id="KW-1134">Transmembrane beta strand</keyword>
<gene>
    <name evidence="16" type="ORF">GRI41_08675</name>
</gene>
<dbReference type="PROSITE" id="PS52016">
    <property type="entry name" value="TONB_DEPENDENT_REC_3"/>
    <property type="match status" value="1"/>
</dbReference>
<sequence>MIISRINGLLSANDSQLRSRILSIRTQCLASVSILCASMFAVSAAHAQESEPSGDDAIVVWGTQVVADGLALGEEDISIRQADHLSDLLRPIPGVDVGGTHSVNTRINFRGLDDRDLNVYIDGALQTNYIYHHIGNLLINPDILRSAEIQLGTNSVTHGGLGGAIRFDTLDAADVLREGRNIGGRIAGGWASNELWSGSATLYGQAGGLDLLAYYNRVDRGNFEDGSGRATIGSDGVTQNALVKARYNFSDEHSIRASYDRYWDKGDYTQRPDMGVLTNAAITGDILLPTEYTRETLNFGYDGDFGDALDVSLTVYTNDLKLYRDESNPGIPRGILTDRQVTADNWGANLLAQSRLSTGGLDHSFNYGFEYFDQTFDYVSDVTGGAPSQGQESESLAFFVEDDIWLADGVVNIRPGIRYNTHSVDYLTSGQGDKWDKLTWGLAGGVEPVDGLRIFASYTTLFRGPELAEPFGGNAVVKIINPDLQPETGDNFEAGAELRQPFDGGAFGLTARFFETTIDDYIGEVPSGTVAGAVWDANLGTAKIDGFELGANLRTSNFDAFAGFSSSELDASRLTNADLTESLREIGDKLSGELVWNSDNSAIQIGTNIQHTFDQTTAAGDNKPAYTVVNLSGRWENALAIEGMSLTAGVDNLFDETYTSHASRSGNTFHPVFGPLVLNDVEPGRNFKLTAAFRF</sequence>
<dbReference type="Pfam" id="PF07715">
    <property type="entry name" value="Plug"/>
    <property type="match status" value="1"/>
</dbReference>
<feature type="domain" description="TonB-dependent receptor-like beta-barrel" evidence="14">
    <location>
        <begin position="269"/>
        <end position="653"/>
    </location>
</feature>
<dbReference type="SUPFAM" id="SSF56935">
    <property type="entry name" value="Porins"/>
    <property type="match status" value="1"/>
</dbReference>
<dbReference type="InterPro" id="IPR037066">
    <property type="entry name" value="Plug_dom_sf"/>
</dbReference>
<reference evidence="16 17" key="1">
    <citation type="submission" date="2019-12" db="EMBL/GenBank/DDBJ databases">
        <title>Genomic-based taxomic classification of the family Erythrobacteraceae.</title>
        <authorList>
            <person name="Xu L."/>
        </authorList>
    </citation>
    <scope>NUCLEOTIDE SEQUENCE [LARGE SCALE GENOMIC DNA]</scope>
    <source>
        <strain evidence="16 17">KCTC 52763</strain>
    </source>
</reference>
<evidence type="ECO:0000256" key="9">
    <source>
        <dbReference type="ARBA" id="ARBA00023237"/>
    </source>
</evidence>
<feature type="signal peptide" evidence="13">
    <location>
        <begin position="1"/>
        <end position="47"/>
    </location>
</feature>
<evidence type="ECO:0000256" key="4">
    <source>
        <dbReference type="ARBA" id="ARBA00022452"/>
    </source>
</evidence>
<dbReference type="Pfam" id="PF00593">
    <property type="entry name" value="TonB_dep_Rec_b-barrel"/>
    <property type="match status" value="1"/>
</dbReference>
<evidence type="ECO:0000313" key="16">
    <source>
        <dbReference type="EMBL" id="MXO90893.1"/>
    </source>
</evidence>
<evidence type="ECO:0000259" key="14">
    <source>
        <dbReference type="Pfam" id="PF00593"/>
    </source>
</evidence>
<evidence type="ECO:0000256" key="12">
    <source>
        <dbReference type="RuleBase" id="RU003357"/>
    </source>
</evidence>
<dbReference type="InterPro" id="IPR036942">
    <property type="entry name" value="Beta-barrel_TonB_sf"/>
</dbReference>
<dbReference type="CDD" id="cd01347">
    <property type="entry name" value="ligand_gated_channel"/>
    <property type="match status" value="1"/>
</dbReference>
<keyword evidence="17" id="KW-1185">Reference proteome</keyword>
<dbReference type="Proteomes" id="UP000442714">
    <property type="component" value="Unassembled WGS sequence"/>
</dbReference>
<keyword evidence="9 10" id="KW-0998">Cell outer membrane</keyword>
<evidence type="ECO:0000256" key="1">
    <source>
        <dbReference type="ARBA" id="ARBA00004571"/>
    </source>
</evidence>
<dbReference type="Gene3D" id="2.40.170.20">
    <property type="entry name" value="TonB-dependent receptor, beta-barrel domain"/>
    <property type="match status" value="1"/>
</dbReference>
<comment type="subcellular location">
    <subcellularLocation>
        <location evidence="1 10">Cell outer membrane</location>
        <topology evidence="1 10">Multi-pass membrane protein</topology>
    </subcellularLocation>
</comment>
<feature type="chain" id="PRO_5032749424" evidence="13">
    <location>
        <begin position="48"/>
        <end position="695"/>
    </location>
</feature>
<dbReference type="Gene3D" id="2.170.130.10">
    <property type="entry name" value="TonB-dependent receptor, plug domain"/>
    <property type="match status" value="1"/>
</dbReference>
<dbReference type="GO" id="GO:0009279">
    <property type="term" value="C:cell outer membrane"/>
    <property type="evidence" value="ECO:0007669"/>
    <property type="project" value="UniProtKB-SubCell"/>
</dbReference>
<dbReference type="GO" id="GO:0015344">
    <property type="term" value="F:siderophore uptake transmembrane transporter activity"/>
    <property type="evidence" value="ECO:0007669"/>
    <property type="project" value="TreeGrafter"/>
</dbReference>
<evidence type="ECO:0000259" key="15">
    <source>
        <dbReference type="Pfam" id="PF07715"/>
    </source>
</evidence>
<dbReference type="PANTHER" id="PTHR30069">
    <property type="entry name" value="TONB-DEPENDENT OUTER MEMBRANE RECEPTOR"/>
    <property type="match status" value="1"/>
</dbReference>
<evidence type="ECO:0000313" key="17">
    <source>
        <dbReference type="Proteomes" id="UP000442714"/>
    </source>
</evidence>
<dbReference type="InterPro" id="IPR010917">
    <property type="entry name" value="TonB_rcpt_CS"/>
</dbReference>
<keyword evidence="5 10" id="KW-0812">Transmembrane</keyword>
<accession>A0A844ZSN8</accession>